<reference evidence="1" key="1">
    <citation type="submission" date="2021-02" db="EMBL/GenBank/DDBJ databases">
        <authorList>
            <person name="Dougan E. K."/>
            <person name="Rhodes N."/>
            <person name="Thang M."/>
            <person name="Chan C."/>
        </authorList>
    </citation>
    <scope>NUCLEOTIDE SEQUENCE</scope>
</reference>
<comment type="caution">
    <text evidence="1">The sequence shown here is derived from an EMBL/GenBank/DDBJ whole genome shotgun (WGS) entry which is preliminary data.</text>
</comment>
<keyword evidence="2" id="KW-1185">Reference proteome</keyword>
<evidence type="ECO:0000313" key="1">
    <source>
        <dbReference type="EMBL" id="CAE7217861.1"/>
    </source>
</evidence>
<dbReference type="AlphaFoldDB" id="A0A812JXG3"/>
<dbReference type="EMBL" id="CAJNIZ010003033">
    <property type="protein sequence ID" value="CAE7217861.1"/>
    <property type="molecule type" value="Genomic_DNA"/>
</dbReference>
<dbReference type="PANTHER" id="PTHR31362">
    <property type="entry name" value="GLYCOSYLTRANSFERASE STELLO1-RELATED"/>
    <property type="match status" value="1"/>
</dbReference>
<dbReference type="Proteomes" id="UP000649617">
    <property type="component" value="Unassembled WGS sequence"/>
</dbReference>
<dbReference type="OrthoDB" id="408493at2759"/>
<evidence type="ECO:0000313" key="2">
    <source>
        <dbReference type="Proteomes" id="UP000649617"/>
    </source>
</evidence>
<organism evidence="1 2">
    <name type="scientific">Symbiodinium pilosum</name>
    <name type="common">Dinoflagellate</name>
    <dbReference type="NCBI Taxonomy" id="2952"/>
    <lineage>
        <taxon>Eukaryota</taxon>
        <taxon>Sar</taxon>
        <taxon>Alveolata</taxon>
        <taxon>Dinophyceae</taxon>
        <taxon>Suessiales</taxon>
        <taxon>Symbiodiniaceae</taxon>
        <taxon>Symbiodinium</taxon>
    </lineage>
</organism>
<proteinExistence type="predicted"/>
<dbReference type="InterPro" id="IPR005049">
    <property type="entry name" value="STL-like"/>
</dbReference>
<dbReference type="PANTHER" id="PTHR31362:SF0">
    <property type="entry name" value="EXOSTOSIN DOMAIN-CONTAINING PROTEIN-RELATED"/>
    <property type="match status" value="1"/>
</dbReference>
<name>A0A812JXG3_SYMPI</name>
<accession>A0A812JXG3</accession>
<sequence>MGPRPCGGGALECAALDTTAVDWLLNAKGCSGTRWAVLTTINGPTPAVQQLAEADGWCIAVISDLKGPARYDLPRASSHGLFFLNASLQKKLAADSTFVSSIPWNHFGRKNLGYLVAIARGAQVIWDFDDDNLVTAGDFPDFPRGLDSGILQVLWTPGPGAHLGSGGVLNIYSALGCPVWPCWPRGFPLSLARSRAPNRSEWLQSSELSKPSKRVAVLQSLADKDPDVDAIFRLTSPSATEIYFQPPGKEVLALPAFTFCPANAQAALHRRDAFWGLLLPMTVSGRVSDIWRSYLMQRLLWDVGLLRMQR</sequence>
<gene>
    <name evidence="1" type="primary">STL1</name>
    <name evidence="1" type="ORF">SPIL2461_LOCUS2721</name>
</gene>
<protein>
    <submittedName>
        <fullName evidence="1">STL1 protein</fullName>
    </submittedName>
</protein>